<gene>
    <name evidence="3" type="ORF">F5878DRAFT_631118</name>
</gene>
<feature type="compositionally biased region" description="Basic and acidic residues" evidence="1">
    <location>
        <begin position="282"/>
        <end position="294"/>
    </location>
</feature>
<feature type="transmembrane region" description="Helical" evidence="2">
    <location>
        <begin position="229"/>
        <end position="249"/>
    </location>
</feature>
<feature type="transmembrane region" description="Helical" evidence="2">
    <location>
        <begin position="194"/>
        <end position="217"/>
    </location>
</feature>
<feature type="compositionally biased region" description="Low complexity" evidence="1">
    <location>
        <begin position="298"/>
        <end position="307"/>
    </location>
</feature>
<dbReference type="EMBL" id="MU806563">
    <property type="protein sequence ID" value="KAJ3834218.1"/>
    <property type="molecule type" value="Genomic_DNA"/>
</dbReference>
<keyword evidence="2" id="KW-1133">Transmembrane helix</keyword>
<evidence type="ECO:0000256" key="1">
    <source>
        <dbReference type="SAM" id="MobiDB-lite"/>
    </source>
</evidence>
<sequence length="313" mass="34499">MECSTKISIGHVSYCCTAIPLRPAYPGVHLSLFILSIFIILARKRRLYSKRTHLLASILLFVACTVSAVARLVFMMVDAGEVGVDYSDGVSPAHVIIGLHCFANLVADALLIHRCYHIWTPRKSVLYPPIVGLLANLGIGIAALVNWDLYWLFMLVTLVENMYLTLITAGRIWYINRQSKSMLGSKVYSRYQVIVNGILESGLLYPVVLIITALSLIPPKADYSRVLMFNVMLNIQIQAVGLAQSLIIVRVGFGVDMLSGVGGESLVEISDLEAASPSKSDVQNRRLDHGERMTVGESDSSGSLSSDIWNERR</sequence>
<accession>A0AA38P0S9</accession>
<dbReference type="AlphaFoldDB" id="A0AA38P0S9"/>
<keyword evidence="4" id="KW-1185">Reference proteome</keyword>
<evidence type="ECO:0000313" key="3">
    <source>
        <dbReference type="EMBL" id="KAJ3834218.1"/>
    </source>
</evidence>
<feature type="transmembrane region" description="Helical" evidence="2">
    <location>
        <begin position="24"/>
        <end position="42"/>
    </location>
</feature>
<evidence type="ECO:0000256" key="2">
    <source>
        <dbReference type="SAM" id="Phobius"/>
    </source>
</evidence>
<feature type="transmembrane region" description="Helical" evidence="2">
    <location>
        <begin position="94"/>
        <end position="113"/>
    </location>
</feature>
<feature type="transmembrane region" description="Helical" evidence="2">
    <location>
        <begin position="151"/>
        <end position="174"/>
    </location>
</feature>
<comment type="caution">
    <text evidence="3">The sequence shown here is derived from an EMBL/GenBank/DDBJ whole genome shotgun (WGS) entry which is preliminary data.</text>
</comment>
<feature type="transmembrane region" description="Helical" evidence="2">
    <location>
        <begin position="54"/>
        <end position="74"/>
    </location>
</feature>
<proteinExistence type="predicted"/>
<evidence type="ECO:0000313" key="4">
    <source>
        <dbReference type="Proteomes" id="UP001163846"/>
    </source>
</evidence>
<keyword evidence="2" id="KW-0812">Transmembrane</keyword>
<dbReference type="Proteomes" id="UP001163846">
    <property type="component" value="Unassembled WGS sequence"/>
</dbReference>
<organism evidence="3 4">
    <name type="scientific">Lentinula raphanica</name>
    <dbReference type="NCBI Taxonomy" id="153919"/>
    <lineage>
        <taxon>Eukaryota</taxon>
        <taxon>Fungi</taxon>
        <taxon>Dikarya</taxon>
        <taxon>Basidiomycota</taxon>
        <taxon>Agaricomycotina</taxon>
        <taxon>Agaricomycetes</taxon>
        <taxon>Agaricomycetidae</taxon>
        <taxon>Agaricales</taxon>
        <taxon>Marasmiineae</taxon>
        <taxon>Omphalotaceae</taxon>
        <taxon>Lentinula</taxon>
    </lineage>
</organism>
<feature type="transmembrane region" description="Helical" evidence="2">
    <location>
        <begin position="125"/>
        <end position="145"/>
    </location>
</feature>
<keyword evidence="2" id="KW-0472">Membrane</keyword>
<reference evidence="3" key="1">
    <citation type="submission" date="2022-08" db="EMBL/GenBank/DDBJ databases">
        <authorList>
            <consortium name="DOE Joint Genome Institute"/>
            <person name="Min B."/>
            <person name="Riley R."/>
            <person name="Sierra-Patev S."/>
            <person name="Naranjo-Ortiz M."/>
            <person name="Looney B."/>
            <person name="Konkel Z."/>
            <person name="Slot J.C."/>
            <person name="Sakamoto Y."/>
            <person name="Steenwyk J.L."/>
            <person name="Rokas A."/>
            <person name="Carro J."/>
            <person name="Camarero S."/>
            <person name="Ferreira P."/>
            <person name="Molpeceres G."/>
            <person name="Ruiz-Duenas F.J."/>
            <person name="Serrano A."/>
            <person name="Henrissat B."/>
            <person name="Drula E."/>
            <person name="Hughes K.W."/>
            <person name="Mata J.L."/>
            <person name="Ishikawa N.K."/>
            <person name="Vargas-Isla R."/>
            <person name="Ushijima S."/>
            <person name="Smith C.A."/>
            <person name="Ahrendt S."/>
            <person name="Andreopoulos W."/>
            <person name="He G."/>
            <person name="Labutti K."/>
            <person name="Lipzen A."/>
            <person name="Ng V."/>
            <person name="Sandor L."/>
            <person name="Barry K."/>
            <person name="Martinez A.T."/>
            <person name="Xiao Y."/>
            <person name="Gibbons J.G."/>
            <person name="Terashima K."/>
            <person name="Hibbett D.S."/>
            <person name="Grigoriev I.V."/>
        </authorList>
    </citation>
    <scope>NUCLEOTIDE SEQUENCE</scope>
    <source>
        <strain evidence="3">TFB9207</strain>
    </source>
</reference>
<name>A0AA38P0S9_9AGAR</name>
<protein>
    <submittedName>
        <fullName evidence="3">Uncharacterized protein</fullName>
    </submittedName>
</protein>
<feature type="region of interest" description="Disordered" evidence="1">
    <location>
        <begin position="276"/>
        <end position="313"/>
    </location>
</feature>